<name>A0ABN2S551_9ACTN</name>
<feature type="compositionally biased region" description="Pro residues" evidence="1">
    <location>
        <begin position="1"/>
        <end position="10"/>
    </location>
</feature>
<reference evidence="2 3" key="1">
    <citation type="journal article" date="2019" name="Int. J. Syst. Evol. Microbiol.">
        <title>The Global Catalogue of Microorganisms (GCM) 10K type strain sequencing project: providing services to taxonomists for standard genome sequencing and annotation.</title>
        <authorList>
            <consortium name="The Broad Institute Genomics Platform"/>
            <consortium name="The Broad Institute Genome Sequencing Center for Infectious Disease"/>
            <person name="Wu L."/>
            <person name="Ma J."/>
        </authorList>
    </citation>
    <scope>NUCLEOTIDE SEQUENCE [LARGE SCALE GENOMIC DNA]</scope>
    <source>
        <strain evidence="2 3">JCM 15313</strain>
    </source>
</reference>
<dbReference type="EMBL" id="BAAAPC010000001">
    <property type="protein sequence ID" value="GAA1980535.1"/>
    <property type="molecule type" value="Genomic_DNA"/>
</dbReference>
<dbReference type="InterPro" id="IPR037143">
    <property type="entry name" value="4-PPantetheinyl_Trfase_dom_sf"/>
</dbReference>
<evidence type="ECO:0000256" key="1">
    <source>
        <dbReference type="SAM" id="MobiDB-lite"/>
    </source>
</evidence>
<proteinExistence type="predicted"/>
<organism evidence="2 3">
    <name type="scientific">Nocardiopsis rhodophaea</name>
    <dbReference type="NCBI Taxonomy" id="280238"/>
    <lineage>
        <taxon>Bacteria</taxon>
        <taxon>Bacillati</taxon>
        <taxon>Actinomycetota</taxon>
        <taxon>Actinomycetes</taxon>
        <taxon>Streptosporangiales</taxon>
        <taxon>Nocardiopsidaceae</taxon>
        <taxon>Nocardiopsis</taxon>
    </lineage>
</organism>
<evidence type="ECO:0008006" key="4">
    <source>
        <dbReference type="Google" id="ProtNLM"/>
    </source>
</evidence>
<gene>
    <name evidence="2" type="ORF">GCM10009799_02070</name>
</gene>
<dbReference type="Gene3D" id="3.90.470.20">
    <property type="entry name" value="4'-phosphopantetheinyl transferase domain"/>
    <property type="match status" value="1"/>
</dbReference>
<feature type="region of interest" description="Disordered" evidence="1">
    <location>
        <begin position="1"/>
        <end position="20"/>
    </location>
</feature>
<sequence>MGGLMSPPPDAAARDRSGRGAAACRRRAGGTRVIDCLLTRHTGLPRDHMGHRLSRSGRALIIEAAARVYGLDLTGRDLATDEHRRWLLPEHGRHASVAHCADFSAVAFSTGPRVGVDLQDERDRPGAMRWLGTLLGQPRPASIRDFAECEALIKASHLTKETFAGVRLPPWRPDWRPTNVGPYQVRSAALGRGMHLALAADEAAPVRWWRQPDRTADAVRTETLTLETA</sequence>
<evidence type="ECO:0000313" key="3">
    <source>
        <dbReference type="Proteomes" id="UP001501585"/>
    </source>
</evidence>
<dbReference type="Proteomes" id="UP001501585">
    <property type="component" value="Unassembled WGS sequence"/>
</dbReference>
<comment type="caution">
    <text evidence="2">The sequence shown here is derived from an EMBL/GenBank/DDBJ whole genome shotgun (WGS) entry which is preliminary data.</text>
</comment>
<keyword evidence="3" id="KW-1185">Reference proteome</keyword>
<accession>A0ABN2S551</accession>
<protein>
    <recommendedName>
        <fullName evidence="4">4'-phosphopantetheinyl transferase superfamily protein</fullName>
    </recommendedName>
</protein>
<evidence type="ECO:0000313" key="2">
    <source>
        <dbReference type="EMBL" id="GAA1980535.1"/>
    </source>
</evidence>